<dbReference type="STRING" id="1073325.SAMN05444483_11356"/>
<dbReference type="AlphaFoldDB" id="A0A1M5K7G9"/>
<dbReference type="InterPro" id="IPR027417">
    <property type="entry name" value="P-loop_NTPase"/>
</dbReference>
<dbReference type="InterPro" id="IPR019476">
    <property type="entry name" value="T4SS_TraD_DNA-bd"/>
</dbReference>
<evidence type="ECO:0000256" key="5">
    <source>
        <dbReference type="ARBA" id="ARBA00023136"/>
    </source>
</evidence>
<evidence type="ECO:0000256" key="2">
    <source>
        <dbReference type="ARBA" id="ARBA00022475"/>
    </source>
</evidence>
<keyword evidence="8" id="KW-0238">DNA-binding</keyword>
<dbReference type="PANTHER" id="PTHR37937">
    <property type="entry name" value="CONJUGATIVE TRANSFER: DNA TRANSPORT"/>
    <property type="match status" value="1"/>
</dbReference>
<evidence type="ECO:0000256" key="1">
    <source>
        <dbReference type="ARBA" id="ARBA00004651"/>
    </source>
</evidence>
<reference evidence="9" key="1">
    <citation type="submission" date="2016-11" db="EMBL/GenBank/DDBJ databases">
        <authorList>
            <person name="Varghese N."/>
            <person name="Submissions S."/>
        </authorList>
    </citation>
    <scope>NUCLEOTIDE SEQUENCE [LARGE SCALE GENOMIC DNA]</scope>
    <source>
        <strain evidence="9">DSM 24579</strain>
    </source>
</reference>
<dbReference type="Gene3D" id="3.40.50.300">
    <property type="entry name" value="P-loop containing nucleotide triphosphate hydrolases"/>
    <property type="match status" value="1"/>
</dbReference>
<keyword evidence="9" id="KW-1185">Reference proteome</keyword>
<keyword evidence="5 6" id="KW-0472">Membrane</keyword>
<accession>A0A1M5K7G9</accession>
<evidence type="ECO:0000313" key="9">
    <source>
        <dbReference type="Proteomes" id="UP000183945"/>
    </source>
</evidence>
<organism evidence="8 9">
    <name type="scientific">Salegentibacter echinorum</name>
    <dbReference type="NCBI Taxonomy" id="1073325"/>
    <lineage>
        <taxon>Bacteria</taxon>
        <taxon>Pseudomonadati</taxon>
        <taxon>Bacteroidota</taxon>
        <taxon>Flavobacteriia</taxon>
        <taxon>Flavobacteriales</taxon>
        <taxon>Flavobacteriaceae</taxon>
        <taxon>Salegentibacter</taxon>
    </lineage>
</organism>
<sequence length="527" mass="60063">METDSLFTIIMILAISSLVFYVVFRLTRYAFMINLLLIGILIFGLYTANTIFVLLLYLGCPLLLINTGMYVFLHTSTHPENSDLKYRVSFATKQGNFKLDNIKRGASIIGSAGSGKTESVVYGFLKHFQKESFCGIIHDYKDFELTEMAYPLFKDHDVPFKIISFDHIIHRVNPIAPRYLENEESVNEVSRVLIENLLEQRDSYASGTTRFFNDAAEGLIGGLIWKLKTAYPDLCTLPHLIAIYQYLDTDSLVQFLETNTTSRAMADAFISGKDSERQTAGVKSTLANALKRISTQRIFMVLSADEVPLNINSEENPAVISIVNNPKFESSYSPVIATIIHTITKQMSERGQRPSFLMMEEAPTIRLLNMHRIPATLRSYDIATIYVMQDKIQNDMMYGDKASKAILSNLSYQFFGKVNDPDTAKYYERFFEIVKKQTTSINRGHNLNFDTRVTTGEKEIPKIRADEFFRLHQGEFITYADGKDKKVQFKLANIQRGLPEESGQFTQPDLAANFERVYEEVISIFNQ</sequence>
<name>A0A1M5K7G9_SALEC</name>
<keyword evidence="3 6" id="KW-0812">Transmembrane</keyword>
<dbReference type="Pfam" id="PF10412">
    <property type="entry name" value="TrwB_AAD_bind"/>
    <property type="match status" value="1"/>
</dbReference>
<keyword evidence="4 6" id="KW-1133">Transmembrane helix</keyword>
<evidence type="ECO:0000256" key="6">
    <source>
        <dbReference type="SAM" id="Phobius"/>
    </source>
</evidence>
<evidence type="ECO:0000259" key="7">
    <source>
        <dbReference type="Pfam" id="PF10412"/>
    </source>
</evidence>
<dbReference type="OrthoDB" id="102453at2"/>
<dbReference type="SUPFAM" id="SSF52540">
    <property type="entry name" value="P-loop containing nucleoside triphosphate hydrolases"/>
    <property type="match status" value="1"/>
</dbReference>
<dbReference type="RefSeq" id="WP_072881000.1">
    <property type="nucleotide sequence ID" value="NZ_FQVT01000013.1"/>
</dbReference>
<dbReference type="PANTHER" id="PTHR37937:SF1">
    <property type="entry name" value="CONJUGATIVE TRANSFER: DNA TRANSPORT"/>
    <property type="match status" value="1"/>
</dbReference>
<evidence type="ECO:0000256" key="4">
    <source>
        <dbReference type="ARBA" id="ARBA00022989"/>
    </source>
</evidence>
<keyword evidence="2" id="KW-1003">Cell membrane</keyword>
<dbReference type="CDD" id="cd01127">
    <property type="entry name" value="TrwB_TraG_TraD_VirD4"/>
    <property type="match status" value="1"/>
</dbReference>
<dbReference type="GO" id="GO:0005886">
    <property type="term" value="C:plasma membrane"/>
    <property type="evidence" value="ECO:0007669"/>
    <property type="project" value="UniProtKB-SubCell"/>
</dbReference>
<feature type="transmembrane region" description="Helical" evidence="6">
    <location>
        <begin position="31"/>
        <end position="48"/>
    </location>
</feature>
<dbReference type="Proteomes" id="UP000183945">
    <property type="component" value="Unassembled WGS sequence"/>
</dbReference>
<dbReference type="InterPro" id="IPR051539">
    <property type="entry name" value="T4SS-coupling_protein"/>
</dbReference>
<comment type="subcellular location">
    <subcellularLocation>
        <location evidence="1">Cell membrane</location>
        <topology evidence="1">Multi-pass membrane protein</topology>
    </subcellularLocation>
</comment>
<proteinExistence type="predicted"/>
<feature type="domain" description="Type IV secretion system coupling protein TraD DNA-binding" evidence="7">
    <location>
        <begin position="103"/>
        <end position="456"/>
    </location>
</feature>
<gene>
    <name evidence="8" type="ORF">SAMN05444483_11356</name>
</gene>
<dbReference type="EMBL" id="FQVT01000013">
    <property type="protein sequence ID" value="SHG48153.1"/>
    <property type="molecule type" value="Genomic_DNA"/>
</dbReference>
<evidence type="ECO:0000313" key="8">
    <source>
        <dbReference type="EMBL" id="SHG48153.1"/>
    </source>
</evidence>
<feature type="transmembrane region" description="Helical" evidence="6">
    <location>
        <begin position="6"/>
        <end position="24"/>
    </location>
</feature>
<evidence type="ECO:0000256" key="3">
    <source>
        <dbReference type="ARBA" id="ARBA00022692"/>
    </source>
</evidence>
<dbReference type="GO" id="GO:0003677">
    <property type="term" value="F:DNA binding"/>
    <property type="evidence" value="ECO:0007669"/>
    <property type="project" value="UniProtKB-KW"/>
</dbReference>
<protein>
    <submittedName>
        <fullName evidence="8">Type IV secretion-system coupling protein DNA-binding domain-containing protein</fullName>
    </submittedName>
</protein>